<keyword evidence="3" id="KW-1185">Reference proteome</keyword>
<proteinExistence type="predicted"/>
<accession>A0ABV2HA00</accession>
<protein>
    <submittedName>
        <fullName evidence="2">Uncharacterized protein</fullName>
    </submittedName>
</protein>
<comment type="caution">
    <text evidence="2">The sequence shown here is derived from an EMBL/GenBank/DDBJ whole genome shotgun (WGS) entry which is preliminary data.</text>
</comment>
<dbReference type="EMBL" id="JBEPLJ010000014">
    <property type="protein sequence ID" value="MET3587375.1"/>
    <property type="molecule type" value="Genomic_DNA"/>
</dbReference>
<evidence type="ECO:0000256" key="1">
    <source>
        <dbReference type="SAM" id="MobiDB-lite"/>
    </source>
</evidence>
<evidence type="ECO:0000313" key="2">
    <source>
        <dbReference type="EMBL" id="MET3587375.1"/>
    </source>
</evidence>
<feature type="region of interest" description="Disordered" evidence="1">
    <location>
        <begin position="28"/>
        <end position="69"/>
    </location>
</feature>
<gene>
    <name evidence="2" type="ORF">ABID21_003500</name>
</gene>
<evidence type="ECO:0000313" key="3">
    <source>
        <dbReference type="Proteomes" id="UP001549031"/>
    </source>
</evidence>
<organism evidence="2 3">
    <name type="scientific">Pseudorhizobium tarimense</name>
    <dbReference type="NCBI Taxonomy" id="1079109"/>
    <lineage>
        <taxon>Bacteria</taxon>
        <taxon>Pseudomonadati</taxon>
        <taxon>Pseudomonadota</taxon>
        <taxon>Alphaproteobacteria</taxon>
        <taxon>Hyphomicrobiales</taxon>
        <taxon>Rhizobiaceae</taxon>
        <taxon>Rhizobium/Agrobacterium group</taxon>
        <taxon>Pseudorhizobium</taxon>
    </lineage>
</organism>
<name>A0ABV2HA00_9HYPH</name>
<feature type="compositionally biased region" description="Basic and acidic residues" evidence="1">
    <location>
        <begin position="43"/>
        <end position="54"/>
    </location>
</feature>
<reference evidence="2 3" key="1">
    <citation type="submission" date="2024-06" db="EMBL/GenBank/DDBJ databases">
        <title>Genomic Encyclopedia of Type Strains, Phase IV (KMG-IV): sequencing the most valuable type-strain genomes for metagenomic binning, comparative biology and taxonomic classification.</title>
        <authorList>
            <person name="Goeker M."/>
        </authorList>
    </citation>
    <scope>NUCLEOTIDE SEQUENCE [LARGE SCALE GENOMIC DNA]</scope>
    <source>
        <strain evidence="2 3">DSM 105042</strain>
    </source>
</reference>
<sequence>MPIPWKDRLIDLLSVPYSLFWFRREKTVPTDPQVSDKPYQRPLKGESHPGDEAAVRASTETSEGAKVKH</sequence>
<dbReference type="Proteomes" id="UP001549031">
    <property type="component" value="Unassembled WGS sequence"/>
</dbReference>